<feature type="region of interest" description="Disordered" evidence="1">
    <location>
        <begin position="85"/>
        <end position="108"/>
    </location>
</feature>
<accession>A0A0M3KAF8</accession>
<dbReference type="PANTHER" id="PTHR13438:SF2">
    <property type="entry name" value="AMINOACYL TRNA SYNTHASE COMPLEX-INTERACTING MULTIFUNCTIONAL PROTEIN 2"/>
    <property type="match status" value="1"/>
</dbReference>
<organism evidence="4">
    <name type="scientific">Anisakis simplex</name>
    <name type="common">Herring worm</name>
    <dbReference type="NCBI Taxonomy" id="6269"/>
    <lineage>
        <taxon>Eukaryota</taxon>
        <taxon>Metazoa</taxon>
        <taxon>Ecdysozoa</taxon>
        <taxon>Nematoda</taxon>
        <taxon>Chromadorea</taxon>
        <taxon>Rhabditida</taxon>
        <taxon>Spirurina</taxon>
        <taxon>Ascaridomorpha</taxon>
        <taxon>Ascaridoidea</taxon>
        <taxon>Anisakidae</taxon>
        <taxon>Anisakis</taxon>
        <taxon>Anisakis simplex complex</taxon>
    </lineage>
</organism>
<evidence type="ECO:0000313" key="2">
    <source>
        <dbReference type="EMBL" id="VDK60186.1"/>
    </source>
</evidence>
<protein>
    <submittedName>
        <fullName evidence="4">Capsid protein</fullName>
    </submittedName>
</protein>
<dbReference type="OrthoDB" id="5860472at2759"/>
<proteinExistence type="predicted"/>
<gene>
    <name evidence="2" type="ORF">ASIM_LOCUS17356</name>
</gene>
<reference evidence="4" key="1">
    <citation type="submission" date="2017-02" db="UniProtKB">
        <authorList>
            <consortium name="WormBaseParasite"/>
        </authorList>
    </citation>
    <scope>IDENTIFICATION</scope>
</reference>
<dbReference type="WBParaSite" id="ASIM_0001795401-mRNA-1">
    <property type="protein sequence ID" value="ASIM_0001795401-mRNA-1"/>
    <property type="gene ID" value="ASIM_0001795401"/>
</dbReference>
<dbReference type="EMBL" id="UYRR01034032">
    <property type="protein sequence ID" value="VDK60186.1"/>
    <property type="molecule type" value="Genomic_DNA"/>
</dbReference>
<evidence type="ECO:0000313" key="3">
    <source>
        <dbReference type="Proteomes" id="UP000267096"/>
    </source>
</evidence>
<keyword evidence="3" id="KW-1185">Reference proteome</keyword>
<dbReference type="Proteomes" id="UP000267096">
    <property type="component" value="Unassembled WGS sequence"/>
</dbReference>
<dbReference type="Gene3D" id="1.20.1050.130">
    <property type="match status" value="1"/>
</dbReference>
<evidence type="ECO:0000256" key="1">
    <source>
        <dbReference type="SAM" id="MobiDB-lite"/>
    </source>
</evidence>
<sequence length="270" mass="29311">MYTVKPYFDLHDQVKPASIVYSLPNYHADTPGIAGTANGGVLVGNEQTTLAPNLDPVQMLEQKQLALIEELNEFINRINAALANDPNRKRKSPDANAHPQTAAVKNVTAKQPITKTPKSIFSYHSGHLTNKCSAKQPKCTVQIELIDNGSTIPSATIGDGIVTVSGRIAIWKLLGALLGLYTFDSTHASLSTHVDKWLLMAQQCVMGRIGHEEVCREMNPALSRSDYLASASFATLADVILKSVVDKNGAYYASNVEMWLARMGQAMALC</sequence>
<reference evidence="2 3" key="2">
    <citation type="submission" date="2018-11" db="EMBL/GenBank/DDBJ databases">
        <authorList>
            <consortium name="Pathogen Informatics"/>
        </authorList>
    </citation>
    <scope>NUCLEOTIDE SEQUENCE [LARGE SCALE GENOMIC DNA]</scope>
</reference>
<dbReference type="InterPro" id="IPR042360">
    <property type="entry name" value="AIMP2"/>
</dbReference>
<dbReference type="PANTHER" id="PTHR13438">
    <property type="entry name" value="AMINOACYL TRNA SYNTHASE COMPLEX-INTERACTING MULTIFUNCTIONAL PROTEIN"/>
    <property type="match status" value="1"/>
</dbReference>
<dbReference type="GO" id="GO:0017101">
    <property type="term" value="C:aminoacyl-tRNA synthetase multienzyme complex"/>
    <property type="evidence" value="ECO:0007669"/>
    <property type="project" value="InterPro"/>
</dbReference>
<evidence type="ECO:0000313" key="4">
    <source>
        <dbReference type="WBParaSite" id="ASIM_0001795401-mRNA-1"/>
    </source>
</evidence>
<name>A0A0M3KAF8_ANISI</name>
<dbReference type="AlphaFoldDB" id="A0A0M3KAF8"/>